<evidence type="ECO:0000313" key="2">
    <source>
        <dbReference type="EMBL" id="KXA43242.1"/>
    </source>
</evidence>
<evidence type="ECO:0000313" key="3">
    <source>
        <dbReference type="Proteomes" id="UP000070533"/>
    </source>
</evidence>
<protein>
    <submittedName>
        <fullName evidence="2">Uncharacterized protein</fullName>
    </submittedName>
</protein>
<dbReference type="STRING" id="28128.HMPREF3226_00488"/>
<comment type="caution">
    <text evidence="2">The sequence shown here is derived from an EMBL/GenBank/DDBJ whole genome shotgun (WGS) entry which is preliminary data.</text>
</comment>
<sequence length="55" mass="5576">MSVILKPPPTPPKGGEPKLAGVDGLMDGLWAMMGAPMDTGYSACDTGEVALISLS</sequence>
<dbReference type="EMBL" id="LRQG01000019">
    <property type="protein sequence ID" value="KXA43242.1"/>
    <property type="molecule type" value="Genomic_DNA"/>
</dbReference>
<accession>A0A133QK43</accession>
<keyword evidence="3" id="KW-1185">Reference proteome</keyword>
<dbReference type="Proteomes" id="UP000070533">
    <property type="component" value="Unassembled WGS sequence"/>
</dbReference>
<evidence type="ECO:0000256" key="1">
    <source>
        <dbReference type="SAM" id="MobiDB-lite"/>
    </source>
</evidence>
<reference evidence="3" key="1">
    <citation type="submission" date="2016-01" db="EMBL/GenBank/DDBJ databases">
        <authorList>
            <person name="Mitreva M."/>
            <person name="Pepin K.H."/>
            <person name="Mihindukulasuriya K.A."/>
            <person name="Fulton R."/>
            <person name="Fronick C."/>
            <person name="O'Laughlin M."/>
            <person name="Miner T."/>
            <person name="Herter B."/>
            <person name="Rosa B.A."/>
            <person name="Cordes M."/>
            <person name="Tomlinson C."/>
            <person name="Wollam A."/>
            <person name="Palsikar V.B."/>
            <person name="Mardis E.R."/>
            <person name="Wilson R.K."/>
        </authorList>
    </citation>
    <scope>NUCLEOTIDE SEQUENCE [LARGE SCALE GENOMIC DNA]</scope>
    <source>
        <strain evidence="3">MJR7716</strain>
    </source>
</reference>
<dbReference type="AlphaFoldDB" id="A0A133QK43"/>
<organism evidence="2 3">
    <name type="scientific">Prevotella corporis</name>
    <dbReference type="NCBI Taxonomy" id="28128"/>
    <lineage>
        <taxon>Bacteria</taxon>
        <taxon>Pseudomonadati</taxon>
        <taxon>Bacteroidota</taxon>
        <taxon>Bacteroidia</taxon>
        <taxon>Bacteroidales</taxon>
        <taxon>Prevotellaceae</taxon>
        <taxon>Prevotella</taxon>
    </lineage>
</organism>
<feature type="region of interest" description="Disordered" evidence="1">
    <location>
        <begin position="1"/>
        <end position="20"/>
    </location>
</feature>
<feature type="compositionally biased region" description="Pro residues" evidence="1">
    <location>
        <begin position="1"/>
        <end position="14"/>
    </location>
</feature>
<name>A0A133QK43_9BACT</name>
<proteinExistence type="predicted"/>
<gene>
    <name evidence="2" type="ORF">HMPREF3226_00488</name>
</gene>
<dbReference type="PATRIC" id="fig|28128.5.peg.489"/>